<keyword evidence="1 3" id="KW-0328">Glycosyltransferase</keyword>
<organism evidence="3 4">
    <name type="scientific">Clostridium estertheticum</name>
    <dbReference type="NCBI Taxonomy" id="238834"/>
    <lineage>
        <taxon>Bacteria</taxon>
        <taxon>Bacillati</taxon>
        <taxon>Bacillota</taxon>
        <taxon>Clostridia</taxon>
        <taxon>Eubacteriales</taxon>
        <taxon>Clostridiaceae</taxon>
        <taxon>Clostridium</taxon>
    </lineage>
</organism>
<dbReference type="EMBL" id="JABEYB010000012">
    <property type="protein sequence ID" value="NNU77312.1"/>
    <property type="molecule type" value="Genomic_DNA"/>
</dbReference>
<reference evidence="3 4" key="1">
    <citation type="submission" date="2020-05" db="EMBL/GenBank/DDBJ databases">
        <title>Complete genome of Clostridium estertheticum subspecies estertheticum, isolated from Vacuum packed lamb meat from New Zealand imported to Switzerland.</title>
        <authorList>
            <person name="Wambui J."/>
            <person name="Stevens M.J.A."/>
            <person name="Stephan R."/>
        </authorList>
    </citation>
    <scope>NUCLEOTIDE SEQUENCE [LARGE SCALE GENOMIC DNA]</scope>
    <source>
        <strain evidence="3 4">CEST001</strain>
    </source>
</reference>
<dbReference type="GO" id="GO:0016020">
    <property type="term" value="C:membrane"/>
    <property type="evidence" value="ECO:0007669"/>
    <property type="project" value="InterPro"/>
</dbReference>
<protein>
    <submittedName>
        <fullName evidence="3">Alpha-1,2-fucosyltransferase</fullName>
    </submittedName>
</protein>
<dbReference type="GO" id="GO:0005975">
    <property type="term" value="P:carbohydrate metabolic process"/>
    <property type="evidence" value="ECO:0007669"/>
    <property type="project" value="InterPro"/>
</dbReference>
<dbReference type="AlphaFoldDB" id="A0A7Y3SY33"/>
<dbReference type="Gene3D" id="3.40.50.11350">
    <property type="match status" value="1"/>
</dbReference>
<name>A0A7Y3SY33_9CLOT</name>
<dbReference type="PANTHER" id="PTHR11927">
    <property type="entry name" value="GALACTOSIDE 2-L-FUCOSYLTRANSFERASE"/>
    <property type="match status" value="1"/>
</dbReference>
<evidence type="ECO:0000256" key="1">
    <source>
        <dbReference type="ARBA" id="ARBA00022676"/>
    </source>
</evidence>
<accession>A0A7Y3SY33</accession>
<dbReference type="RefSeq" id="WP_171297966.1">
    <property type="nucleotide sequence ID" value="NZ_CP087098.1"/>
</dbReference>
<dbReference type="GO" id="GO:0008107">
    <property type="term" value="F:galactoside 2-alpha-L-fucosyltransferase activity"/>
    <property type="evidence" value="ECO:0007669"/>
    <property type="project" value="InterPro"/>
</dbReference>
<dbReference type="InterPro" id="IPR002516">
    <property type="entry name" value="Glyco_trans_11"/>
</dbReference>
<sequence>MIISSIQGGLGNQLFQYAYAYSLFKNRNNNEELVFDTSFFTFYNLKCKILHSPKNFSRECYLFNINIQSAKFNKSILLFYKKELKNRLYKNYQIKIKNHICKYIKEEQNYCRNYNEKFMELKTKDIYLDGFWQNYKYFESVRDELINQIKPNYIQSDEVIKIKEFIINQHSVGVHVRRGDFVKLGWNKSIDYYTKGIEFIKNKIENPMFYFFSDDIEWVIKEFGHKPNYHFINLDNELKDLDEFFLLKACKHQIISESTYGWWASYLNNNINKIIIAPKEAKGELFQMIEYKI</sequence>
<dbReference type="PANTHER" id="PTHR11927:SF9">
    <property type="entry name" value="L-FUCOSYLTRANSFERASE"/>
    <property type="match status" value="1"/>
</dbReference>
<dbReference type="Pfam" id="PF01531">
    <property type="entry name" value="Glyco_transf_11"/>
    <property type="match status" value="1"/>
</dbReference>
<evidence type="ECO:0000256" key="2">
    <source>
        <dbReference type="ARBA" id="ARBA00022679"/>
    </source>
</evidence>
<proteinExistence type="predicted"/>
<keyword evidence="2 3" id="KW-0808">Transferase</keyword>
<gene>
    <name evidence="3" type="ORF">HLQ16_15360</name>
</gene>
<dbReference type="CDD" id="cd11301">
    <property type="entry name" value="Fut1_Fut2_like"/>
    <property type="match status" value="1"/>
</dbReference>
<evidence type="ECO:0000313" key="3">
    <source>
        <dbReference type="EMBL" id="NNU77312.1"/>
    </source>
</evidence>
<evidence type="ECO:0000313" key="4">
    <source>
        <dbReference type="Proteomes" id="UP000531659"/>
    </source>
</evidence>
<dbReference type="Proteomes" id="UP000531659">
    <property type="component" value="Unassembled WGS sequence"/>
</dbReference>
<comment type="caution">
    <text evidence="3">The sequence shown here is derived from an EMBL/GenBank/DDBJ whole genome shotgun (WGS) entry which is preliminary data.</text>
</comment>